<evidence type="ECO:0008006" key="3">
    <source>
        <dbReference type="Google" id="ProtNLM"/>
    </source>
</evidence>
<sequence>MTNPKRKDWNRLLEDSLWAHRTAYQLHWGCIPTRLSSGSRDNSSCKNWTNYAWKPTRTLESISRKKEFRVSQKVLLFNSHLKLTACKLRSRWEGPFVITNFFPYGAVELKDEHTNSTFQVNGHQIRLFHEGPTPTASDLETISLMEPAPPDGTH</sequence>
<dbReference type="AlphaFoldDB" id="A0A371HTK9"/>
<protein>
    <recommendedName>
        <fullName evidence="3">Reverse transcriptase domain-containing protein</fullName>
    </recommendedName>
</protein>
<keyword evidence="2" id="KW-1185">Reference proteome</keyword>
<accession>A0A371HTK9</accession>
<gene>
    <name evidence="1" type="ORF">CR513_10054</name>
</gene>
<proteinExistence type="predicted"/>
<dbReference type="Proteomes" id="UP000257109">
    <property type="component" value="Unassembled WGS sequence"/>
</dbReference>
<feature type="non-terminal residue" evidence="1">
    <location>
        <position position="1"/>
    </location>
</feature>
<organism evidence="1 2">
    <name type="scientific">Mucuna pruriens</name>
    <name type="common">Velvet bean</name>
    <name type="synonym">Dolichos pruriens</name>
    <dbReference type="NCBI Taxonomy" id="157652"/>
    <lineage>
        <taxon>Eukaryota</taxon>
        <taxon>Viridiplantae</taxon>
        <taxon>Streptophyta</taxon>
        <taxon>Embryophyta</taxon>
        <taxon>Tracheophyta</taxon>
        <taxon>Spermatophyta</taxon>
        <taxon>Magnoliopsida</taxon>
        <taxon>eudicotyledons</taxon>
        <taxon>Gunneridae</taxon>
        <taxon>Pentapetalae</taxon>
        <taxon>rosids</taxon>
        <taxon>fabids</taxon>
        <taxon>Fabales</taxon>
        <taxon>Fabaceae</taxon>
        <taxon>Papilionoideae</taxon>
        <taxon>50 kb inversion clade</taxon>
        <taxon>NPAAA clade</taxon>
        <taxon>indigoferoid/millettioid clade</taxon>
        <taxon>Phaseoleae</taxon>
        <taxon>Mucuna</taxon>
    </lineage>
</organism>
<evidence type="ECO:0000313" key="2">
    <source>
        <dbReference type="Proteomes" id="UP000257109"/>
    </source>
</evidence>
<name>A0A371HTK9_MUCPR</name>
<comment type="caution">
    <text evidence="1">The sequence shown here is derived from an EMBL/GenBank/DDBJ whole genome shotgun (WGS) entry which is preliminary data.</text>
</comment>
<evidence type="ECO:0000313" key="1">
    <source>
        <dbReference type="EMBL" id="RDY06034.1"/>
    </source>
</evidence>
<reference evidence="1" key="1">
    <citation type="submission" date="2018-05" db="EMBL/GenBank/DDBJ databases">
        <title>Draft genome of Mucuna pruriens seed.</title>
        <authorList>
            <person name="Nnadi N.E."/>
            <person name="Vos R."/>
            <person name="Hasami M.H."/>
            <person name="Devisetty U.K."/>
            <person name="Aguiy J.C."/>
        </authorList>
    </citation>
    <scope>NUCLEOTIDE SEQUENCE [LARGE SCALE GENOMIC DNA]</scope>
    <source>
        <strain evidence="1">JCA_2017</strain>
    </source>
</reference>
<dbReference type="EMBL" id="QJKJ01001761">
    <property type="protein sequence ID" value="RDY06034.1"/>
    <property type="molecule type" value="Genomic_DNA"/>
</dbReference>